<dbReference type="EMBL" id="JALLPJ020000565">
    <property type="protein sequence ID" value="KAL3788439.1"/>
    <property type="molecule type" value="Genomic_DNA"/>
</dbReference>
<comment type="caution">
    <text evidence="14">The sequence shown here is derived from an EMBL/GenBank/DDBJ whole genome shotgun (WGS) entry which is preliminary data.</text>
</comment>
<comment type="subcellular location">
    <subcellularLocation>
        <location evidence="2">Cell membrane</location>
        <topology evidence="2">Multi-pass membrane protein</topology>
    </subcellularLocation>
</comment>
<dbReference type="InterPro" id="IPR008509">
    <property type="entry name" value="MOT2/MFSD5"/>
</dbReference>
<evidence type="ECO:0000256" key="10">
    <source>
        <dbReference type="ARBA" id="ARBA00030646"/>
    </source>
</evidence>
<feature type="transmembrane region" description="Helical" evidence="12">
    <location>
        <begin position="131"/>
        <end position="150"/>
    </location>
</feature>
<keyword evidence="13" id="KW-0732">Signal</keyword>
<feature type="transmembrane region" description="Helical" evidence="12">
    <location>
        <begin position="387"/>
        <end position="416"/>
    </location>
</feature>
<evidence type="ECO:0000256" key="7">
    <source>
        <dbReference type="ARBA" id="ARBA00022989"/>
    </source>
</evidence>
<dbReference type="Gene3D" id="1.20.1250.20">
    <property type="entry name" value="MFS general substrate transporter like domains"/>
    <property type="match status" value="1"/>
</dbReference>
<feature type="transmembrane region" description="Helical" evidence="12">
    <location>
        <begin position="91"/>
        <end position="110"/>
    </location>
</feature>
<dbReference type="SUPFAM" id="SSF103473">
    <property type="entry name" value="MFS general substrate transporter"/>
    <property type="match status" value="1"/>
</dbReference>
<evidence type="ECO:0000256" key="8">
    <source>
        <dbReference type="ARBA" id="ARBA00023065"/>
    </source>
</evidence>
<evidence type="ECO:0000313" key="15">
    <source>
        <dbReference type="Proteomes" id="UP001530400"/>
    </source>
</evidence>
<dbReference type="Proteomes" id="UP001530400">
    <property type="component" value="Unassembled WGS sequence"/>
</dbReference>
<dbReference type="GO" id="GO:0006811">
    <property type="term" value="P:monoatomic ion transport"/>
    <property type="evidence" value="ECO:0007669"/>
    <property type="project" value="UniProtKB-KW"/>
</dbReference>
<feature type="transmembrane region" description="Helical" evidence="12">
    <location>
        <begin position="486"/>
        <end position="511"/>
    </location>
</feature>
<evidence type="ECO:0000256" key="12">
    <source>
        <dbReference type="SAM" id="Phobius"/>
    </source>
</evidence>
<evidence type="ECO:0000256" key="13">
    <source>
        <dbReference type="SAM" id="SignalP"/>
    </source>
</evidence>
<feature type="transmembrane region" description="Helical" evidence="12">
    <location>
        <begin position="170"/>
        <end position="189"/>
    </location>
</feature>
<evidence type="ECO:0000256" key="6">
    <source>
        <dbReference type="ARBA" id="ARBA00022692"/>
    </source>
</evidence>
<feature type="transmembrane region" description="Helical" evidence="12">
    <location>
        <begin position="292"/>
        <end position="312"/>
    </location>
</feature>
<keyword evidence="7 12" id="KW-1133">Transmembrane helix</keyword>
<dbReference type="Pfam" id="PF05631">
    <property type="entry name" value="MFS_5"/>
    <property type="match status" value="1"/>
</dbReference>
<keyword evidence="5" id="KW-1003">Cell membrane</keyword>
<evidence type="ECO:0000256" key="11">
    <source>
        <dbReference type="ARBA" id="ARBA00032555"/>
    </source>
</evidence>
<keyword evidence="4" id="KW-0813">Transport</keyword>
<name>A0ABD3PK46_9STRA</name>
<sequence length="582" mass="60249">MIPSTKSLGRLATILCLYPILAIHAFASSPTAVHRFHLPHLTAGHGVTTKHSNGPLKKGTALHLSIPRGGAVAATAAASKLTEWTSSPNSAFNLALGILGACTAVLKLYGRSGSDGGPVTKKDPKVKSLQIRFLAVFWLLRMADWLQGPYFYQVYASKSFGDATTGAMTWVSRLFLTGFASTALFGPIVGRLCDSYGRKAGTLAFSLLYSLGAYSTKSPLLSVLLVGRVLGGIGTSLLFSAPEAWLVGEAGREGVESSLGDTFGLAYAGDSIVAILAGQIAGFAASQRGPTGPFEVSVGFLILGGLISSILWKENVASNNSSSGDSGNKPTIRDAVKVVKSDPKIMLVGAMQSLFESAMYIFVLNWPPAVSKAVSAYFSKFAKDSTAAAAISTPYGTVFSCFMACCLLGSTIFGQLTSSSRVDKDGNSKSISTENFAVGMLTLATLAMGGATMAISSSAPGILSKIPIVSNILGGVASTVSSPASVLGALIACLFLFESCVGMYFPAIGTLRSKYFPDSHRSVVMNLFGIPLNAMVVSVFLSIEGLGVQGALGVSTAALATALGCSLKLRGIVSKNEGSAKQ</sequence>
<proteinExistence type="predicted"/>
<dbReference type="AlphaFoldDB" id="A0ABD3PK46"/>
<evidence type="ECO:0000256" key="9">
    <source>
        <dbReference type="ARBA" id="ARBA00023136"/>
    </source>
</evidence>
<feature type="signal peptide" evidence="13">
    <location>
        <begin position="1"/>
        <end position="27"/>
    </location>
</feature>
<comment type="function">
    <text evidence="1">Mediates high-affinity intracellular uptake of the rare oligo-element molybdenum.</text>
</comment>
<dbReference type="PANTHER" id="PTHR23516">
    <property type="entry name" value="SAM (S-ADENOSYL METHIONINE) TRANSPORTER"/>
    <property type="match status" value="1"/>
</dbReference>
<keyword evidence="8" id="KW-0406">Ion transport</keyword>
<accession>A0ABD3PK46</accession>
<dbReference type="PANTHER" id="PTHR23516:SF1">
    <property type="entry name" value="MOLYBDATE-ANION TRANSPORTER"/>
    <property type="match status" value="1"/>
</dbReference>
<feature type="transmembrane region" description="Helical" evidence="12">
    <location>
        <begin position="549"/>
        <end position="567"/>
    </location>
</feature>
<feature type="chain" id="PRO_5044893072" description="Molybdate-anion transporter" evidence="13">
    <location>
        <begin position="28"/>
        <end position="582"/>
    </location>
</feature>
<gene>
    <name evidence="14" type="ORF">ACHAWO_007394</name>
</gene>
<keyword evidence="15" id="KW-1185">Reference proteome</keyword>
<evidence type="ECO:0000256" key="3">
    <source>
        <dbReference type="ARBA" id="ARBA00021242"/>
    </source>
</evidence>
<feature type="transmembrane region" description="Helical" evidence="12">
    <location>
        <begin position="523"/>
        <end position="543"/>
    </location>
</feature>
<evidence type="ECO:0000256" key="1">
    <source>
        <dbReference type="ARBA" id="ARBA00003019"/>
    </source>
</evidence>
<protein>
    <recommendedName>
        <fullName evidence="3">Molybdate-anion transporter</fullName>
    </recommendedName>
    <alternativeName>
        <fullName evidence="10">Major facilitator superfamily domain-containing protein 5</fullName>
    </alternativeName>
    <alternativeName>
        <fullName evidence="11">Molybdate transporter 2 homolog</fullName>
    </alternativeName>
</protein>
<organism evidence="14 15">
    <name type="scientific">Cyclotella atomus</name>
    <dbReference type="NCBI Taxonomy" id="382360"/>
    <lineage>
        <taxon>Eukaryota</taxon>
        <taxon>Sar</taxon>
        <taxon>Stramenopiles</taxon>
        <taxon>Ochrophyta</taxon>
        <taxon>Bacillariophyta</taxon>
        <taxon>Coscinodiscophyceae</taxon>
        <taxon>Thalassiosirophycidae</taxon>
        <taxon>Stephanodiscales</taxon>
        <taxon>Stephanodiscaceae</taxon>
        <taxon>Cyclotella</taxon>
    </lineage>
</organism>
<evidence type="ECO:0000313" key="14">
    <source>
        <dbReference type="EMBL" id="KAL3788439.1"/>
    </source>
</evidence>
<keyword evidence="9 12" id="KW-0472">Membrane</keyword>
<dbReference type="InterPro" id="IPR036259">
    <property type="entry name" value="MFS_trans_sf"/>
</dbReference>
<feature type="transmembrane region" description="Helical" evidence="12">
    <location>
        <begin position="436"/>
        <end position="455"/>
    </location>
</feature>
<keyword evidence="6 12" id="KW-0812">Transmembrane</keyword>
<evidence type="ECO:0000256" key="4">
    <source>
        <dbReference type="ARBA" id="ARBA00022448"/>
    </source>
</evidence>
<dbReference type="GO" id="GO:0005886">
    <property type="term" value="C:plasma membrane"/>
    <property type="evidence" value="ECO:0007669"/>
    <property type="project" value="UniProtKB-SubCell"/>
</dbReference>
<feature type="transmembrane region" description="Helical" evidence="12">
    <location>
        <begin position="262"/>
        <end position="285"/>
    </location>
</feature>
<reference evidence="14 15" key="1">
    <citation type="submission" date="2024-10" db="EMBL/GenBank/DDBJ databases">
        <title>Updated reference genomes for cyclostephanoid diatoms.</title>
        <authorList>
            <person name="Roberts W.R."/>
            <person name="Alverson A.J."/>
        </authorList>
    </citation>
    <scope>NUCLEOTIDE SEQUENCE [LARGE SCALE GENOMIC DNA]</scope>
    <source>
        <strain evidence="14 15">AJA010-31</strain>
    </source>
</reference>
<evidence type="ECO:0000256" key="2">
    <source>
        <dbReference type="ARBA" id="ARBA00004651"/>
    </source>
</evidence>
<evidence type="ECO:0000256" key="5">
    <source>
        <dbReference type="ARBA" id="ARBA00022475"/>
    </source>
</evidence>